<accession>A0ABV9H5L5</accession>
<gene>
    <name evidence="2" type="ORF">ACFO1V_03140</name>
</gene>
<organism evidence="2 3">
    <name type="scientific">Daeguia caeni</name>
    <dbReference type="NCBI Taxonomy" id="439612"/>
    <lineage>
        <taxon>Bacteria</taxon>
        <taxon>Pseudomonadati</taxon>
        <taxon>Pseudomonadota</taxon>
        <taxon>Alphaproteobacteria</taxon>
        <taxon>Hyphomicrobiales</taxon>
        <taxon>Brucellaceae</taxon>
        <taxon>Daeguia</taxon>
    </lineage>
</organism>
<dbReference type="Pfam" id="PF04383">
    <property type="entry name" value="KilA-N"/>
    <property type="match status" value="1"/>
</dbReference>
<reference evidence="3" key="1">
    <citation type="journal article" date="2019" name="Int. J. Syst. Evol. Microbiol.">
        <title>The Global Catalogue of Microorganisms (GCM) 10K type strain sequencing project: providing services to taxonomists for standard genome sequencing and annotation.</title>
        <authorList>
            <consortium name="The Broad Institute Genomics Platform"/>
            <consortium name="The Broad Institute Genome Sequencing Center for Infectious Disease"/>
            <person name="Wu L."/>
            <person name="Ma J."/>
        </authorList>
    </citation>
    <scope>NUCLEOTIDE SEQUENCE [LARGE SCALE GENOMIC DNA]</scope>
    <source>
        <strain evidence="3">CGMCC 1.15731</strain>
    </source>
</reference>
<proteinExistence type="predicted"/>
<feature type="domain" description="KilA/APSES-type HTH DNA-binding" evidence="1">
    <location>
        <begin position="20"/>
        <end position="62"/>
    </location>
</feature>
<dbReference type="Proteomes" id="UP001596042">
    <property type="component" value="Unassembled WGS sequence"/>
</dbReference>
<evidence type="ECO:0000259" key="1">
    <source>
        <dbReference type="Pfam" id="PF04383"/>
    </source>
</evidence>
<dbReference type="EMBL" id="JBHSEL010000031">
    <property type="protein sequence ID" value="MFC4624230.1"/>
    <property type="molecule type" value="Genomic_DNA"/>
</dbReference>
<evidence type="ECO:0000313" key="3">
    <source>
        <dbReference type="Proteomes" id="UP001596042"/>
    </source>
</evidence>
<comment type="caution">
    <text evidence="2">The sequence shown here is derived from an EMBL/GenBank/DDBJ whole genome shotgun (WGS) entry which is preliminary data.</text>
</comment>
<dbReference type="InterPro" id="IPR018004">
    <property type="entry name" value="KilA/APSES_HTH"/>
</dbReference>
<evidence type="ECO:0000313" key="2">
    <source>
        <dbReference type="EMBL" id="MFC4624230.1"/>
    </source>
</evidence>
<keyword evidence="3" id="KW-1185">Reference proteome</keyword>
<protein>
    <submittedName>
        <fullName evidence="2">KilA-N domain-containing protein</fullName>
    </submittedName>
</protein>
<name>A0ABV9H5L5_9HYPH</name>
<dbReference type="RefSeq" id="WP_374833014.1">
    <property type="nucleotide sequence ID" value="NZ_JBHEEZ010000020.1"/>
</dbReference>
<sequence length="87" mass="9426">MNTHIIQNSGPLVYNGHDITVKAEMLSLTDMWKAAGAEDSRRPSDWLALESTKAFRELVEASLVAGKSGIQVKRGGRGVYRSGCFGS</sequence>